<sequence length="129" mass="15054">MTKPKAKITRVLMIILATVQIIHCQVRVLVDPNKLTTHFGLDQIEKYCDNKAVHQCGINELTTKNVEEIKACWEHQFNLCYKSELELYLAAGMHNRNDCFWQEKSELICLPGDETNEICFIVYYHVYVC</sequence>
<evidence type="ECO:0000313" key="3">
    <source>
        <dbReference type="Proteomes" id="UP000594262"/>
    </source>
</evidence>
<evidence type="ECO:0000313" key="2">
    <source>
        <dbReference type="EnsemblMetazoa" id="CLYHEMP017212.1"/>
    </source>
</evidence>
<feature type="signal peptide" evidence="1">
    <location>
        <begin position="1"/>
        <end position="24"/>
    </location>
</feature>
<organism evidence="2 3">
    <name type="scientific">Clytia hemisphaerica</name>
    <dbReference type="NCBI Taxonomy" id="252671"/>
    <lineage>
        <taxon>Eukaryota</taxon>
        <taxon>Metazoa</taxon>
        <taxon>Cnidaria</taxon>
        <taxon>Hydrozoa</taxon>
        <taxon>Hydroidolina</taxon>
        <taxon>Leptothecata</taxon>
        <taxon>Obeliida</taxon>
        <taxon>Clytiidae</taxon>
        <taxon>Clytia</taxon>
    </lineage>
</organism>
<dbReference type="AlphaFoldDB" id="A0A7M5X3J3"/>
<evidence type="ECO:0008006" key="4">
    <source>
        <dbReference type="Google" id="ProtNLM"/>
    </source>
</evidence>
<keyword evidence="1" id="KW-0732">Signal</keyword>
<dbReference type="Proteomes" id="UP000594262">
    <property type="component" value="Unplaced"/>
</dbReference>
<feature type="chain" id="PRO_5029655980" description="Cnidarian restricted protein" evidence="1">
    <location>
        <begin position="25"/>
        <end position="129"/>
    </location>
</feature>
<evidence type="ECO:0000256" key="1">
    <source>
        <dbReference type="SAM" id="SignalP"/>
    </source>
</evidence>
<proteinExistence type="predicted"/>
<name>A0A7M5X3J3_9CNID</name>
<keyword evidence="3" id="KW-1185">Reference proteome</keyword>
<dbReference type="EnsemblMetazoa" id="CLYHEMT017212.1">
    <property type="protein sequence ID" value="CLYHEMP017212.1"/>
    <property type="gene ID" value="CLYHEMG017212"/>
</dbReference>
<accession>A0A7M5X3J3</accession>
<protein>
    <recommendedName>
        <fullName evidence="4">Cnidarian restricted protein</fullName>
    </recommendedName>
</protein>
<reference evidence="2" key="1">
    <citation type="submission" date="2021-01" db="UniProtKB">
        <authorList>
            <consortium name="EnsemblMetazoa"/>
        </authorList>
    </citation>
    <scope>IDENTIFICATION</scope>
</reference>